<comment type="caution">
    <text evidence="2">The sequence shown here is derived from an EMBL/GenBank/DDBJ whole genome shotgun (WGS) entry which is preliminary data.</text>
</comment>
<name>A0ABQ1FJQ2_9BACL</name>
<evidence type="ECO:0000256" key="1">
    <source>
        <dbReference type="SAM" id="Phobius"/>
    </source>
</evidence>
<dbReference type="EMBL" id="BMHE01000136">
    <property type="protein sequence ID" value="GGA18823.1"/>
    <property type="molecule type" value="Genomic_DNA"/>
</dbReference>
<evidence type="ECO:0000313" key="2">
    <source>
        <dbReference type="EMBL" id="GGA18823.1"/>
    </source>
</evidence>
<evidence type="ECO:0000313" key="3">
    <source>
        <dbReference type="Proteomes" id="UP000615455"/>
    </source>
</evidence>
<accession>A0ABQ1FJQ2</accession>
<feature type="transmembrane region" description="Helical" evidence="1">
    <location>
        <begin position="6"/>
        <end position="24"/>
    </location>
</feature>
<keyword evidence="1" id="KW-1133">Transmembrane helix</keyword>
<sequence>MGQELLALWVVNIPLVQGWGLNLNDKKLRKILGKKIPLR</sequence>
<organism evidence="2 3">
    <name type="scientific">Paenibacillus marchantiophytorum</name>
    <dbReference type="NCBI Taxonomy" id="1619310"/>
    <lineage>
        <taxon>Bacteria</taxon>
        <taxon>Bacillati</taxon>
        <taxon>Bacillota</taxon>
        <taxon>Bacilli</taxon>
        <taxon>Bacillales</taxon>
        <taxon>Paenibacillaceae</taxon>
        <taxon>Paenibacillus</taxon>
    </lineage>
</organism>
<dbReference type="Proteomes" id="UP000615455">
    <property type="component" value="Unassembled WGS sequence"/>
</dbReference>
<keyword evidence="1" id="KW-0472">Membrane</keyword>
<keyword evidence="3" id="KW-1185">Reference proteome</keyword>
<proteinExistence type="predicted"/>
<gene>
    <name evidence="2" type="ORF">GCM10008018_73020</name>
</gene>
<protein>
    <submittedName>
        <fullName evidence="2">Uncharacterized protein</fullName>
    </submittedName>
</protein>
<keyword evidence="1" id="KW-0812">Transmembrane</keyword>
<reference evidence="3" key="1">
    <citation type="journal article" date="2019" name="Int. J. Syst. Evol. Microbiol.">
        <title>The Global Catalogue of Microorganisms (GCM) 10K type strain sequencing project: providing services to taxonomists for standard genome sequencing and annotation.</title>
        <authorList>
            <consortium name="The Broad Institute Genomics Platform"/>
            <consortium name="The Broad Institute Genome Sequencing Center for Infectious Disease"/>
            <person name="Wu L."/>
            <person name="Ma J."/>
        </authorList>
    </citation>
    <scope>NUCLEOTIDE SEQUENCE [LARGE SCALE GENOMIC DNA]</scope>
    <source>
        <strain evidence="3">CGMCC 1.15043</strain>
    </source>
</reference>